<name>A0A7W2F7Z8_9BURK</name>
<dbReference type="Proteomes" id="UP000573499">
    <property type="component" value="Unassembled WGS sequence"/>
</dbReference>
<accession>A0A7W2F7Z8</accession>
<evidence type="ECO:0008006" key="3">
    <source>
        <dbReference type="Google" id="ProtNLM"/>
    </source>
</evidence>
<evidence type="ECO:0000313" key="2">
    <source>
        <dbReference type="Proteomes" id="UP000573499"/>
    </source>
</evidence>
<dbReference type="EMBL" id="JACEZU010000003">
    <property type="protein sequence ID" value="MBA5686766.1"/>
    <property type="molecule type" value="Genomic_DNA"/>
</dbReference>
<comment type="caution">
    <text evidence="1">The sequence shown here is derived from an EMBL/GenBank/DDBJ whole genome shotgun (WGS) entry which is preliminary data.</text>
</comment>
<proteinExistence type="predicted"/>
<protein>
    <recommendedName>
        <fullName evidence="3">Chemotaxis protein</fullName>
    </recommendedName>
</protein>
<dbReference type="AlphaFoldDB" id="A0A7W2F7Z8"/>
<evidence type="ECO:0000313" key="1">
    <source>
        <dbReference type="EMBL" id="MBA5686766.1"/>
    </source>
</evidence>
<gene>
    <name evidence="1" type="ORF">H3H39_06815</name>
</gene>
<sequence length="171" mass="17578">MSTPLPPPSGARDIEALADRLSACADALHARLMKAIRAATTTPAPVVSGPAATPPARGASIDQGLSQGAAQALFENEVALRQRANGLYLDAAVLAAGGLAGAQQQLLALTAQAAERIRTLDRLRDLIDLTSELLQLGAAVASGTPEHLAAPLEKIKQHLADLRDPALPPPV</sequence>
<keyword evidence="2" id="KW-1185">Reference proteome</keyword>
<reference evidence="1 2" key="1">
    <citation type="submission" date="2020-07" db="EMBL/GenBank/DDBJ databases">
        <title>Novel species isolated from subtropical streams in China.</title>
        <authorList>
            <person name="Lu H."/>
        </authorList>
    </citation>
    <scope>NUCLEOTIDE SEQUENCE [LARGE SCALE GENOMIC DNA]</scope>
    <source>
        <strain evidence="1 2">LX47W</strain>
    </source>
</reference>
<organism evidence="1 2">
    <name type="scientific">Rugamonas apoptosis</name>
    <dbReference type="NCBI Taxonomy" id="2758570"/>
    <lineage>
        <taxon>Bacteria</taxon>
        <taxon>Pseudomonadati</taxon>
        <taxon>Pseudomonadota</taxon>
        <taxon>Betaproteobacteria</taxon>
        <taxon>Burkholderiales</taxon>
        <taxon>Oxalobacteraceae</taxon>
        <taxon>Telluria group</taxon>
        <taxon>Rugamonas</taxon>
    </lineage>
</organism>
<dbReference type="RefSeq" id="WP_182152626.1">
    <property type="nucleotide sequence ID" value="NZ_JACEZU010000003.1"/>
</dbReference>